<accession>A0A0K8J2Z8</accession>
<dbReference type="AlphaFoldDB" id="A0A0K8J2Z8"/>
<dbReference type="RefSeq" id="WP_058257287.1">
    <property type="nucleotide sequence ID" value="NZ_LN879430.1"/>
</dbReference>
<proteinExistence type="predicted"/>
<evidence type="ECO:0000259" key="1">
    <source>
        <dbReference type="Pfam" id="PF16472"/>
    </source>
</evidence>
<dbReference type="InterPro" id="IPR032485">
    <property type="entry name" value="LRP1-like_beta_prop"/>
</dbReference>
<dbReference type="EMBL" id="LN879430">
    <property type="protein sequence ID" value="CUH91860.1"/>
    <property type="molecule type" value="Genomic_DNA"/>
</dbReference>
<dbReference type="Pfam" id="PF16472">
    <property type="entry name" value="DUF5050"/>
    <property type="match status" value="1"/>
</dbReference>
<evidence type="ECO:0000313" key="3">
    <source>
        <dbReference type="Proteomes" id="UP000196053"/>
    </source>
</evidence>
<dbReference type="SUPFAM" id="SSF82171">
    <property type="entry name" value="DPP6 N-terminal domain-like"/>
    <property type="match status" value="1"/>
</dbReference>
<name>A0A0K8J2Z8_9FIRM</name>
<dbReference type="KEGG" id="hsd:SD1D_0307"/>
<dbReference type="PROSITE" id="PS51257">
    <property type="entry name" value="PROKAR_LIPOPROTEIN"/>
    <property type="match status" value="1"/>
</dbReference>
<keyword evidence="3" id="KW-1185">Reference proteome</keyword>
<gene>
    <name evidence="2" type="ORF">SD1D_0307</name>
</gene>
<dbReference type="Proteomes" id="UP000196053">
    <property type="component" value="Chromosome I"/>
</dbReference>
<protein>
    <recommendedName>
        <fullName evidence="1">Prolow-density lipoprotein receptor-related protein 1-like beta-propeller domain-containing protein</fullName>
    </recommendedName>
</protein>
<reference evidence="2" key="1">
    <citation type="submission" date="2015-09" db="EMBL/GenBank/DDBJ databases">
        <title>Genome analysis of Pseudomonas syringae pv. porri LMG.</title>
        <authorList>
            <person name="Rombouts S."/>
        </authorList>
    </citation>
    <scope>NUCLEOTIDE SEQUENCE</scope>
    <source>
        <strain evidence="2">SD1D</strain>
    </source>
</reference>
<sequence>MKKNTILYLFSTIFIFFLTACSDKSNWKDDFRLEADDKENISSEDNLLLNNSETSDVYKPTWIDIAPEDMPYQYANMFKSVSGAFVIDLTEKILFEATYQGKPTLMEYKKDFGHIETFCKLATCSHNTDECVAGNVYQLDYRNQILCAGRTQKDADIWISQLKNGRFEFVAGPVNSFVQGDDGYYCTTKDASLVRFKFGSDKPQLLVEKFQYIKPVILGNYLYAANEVEVVRVDLRGPVYNVETVISDVISCYSTDGNHLYYLKMESEKPALYRCDLKGNNQELVLNKLIFPTYLSYDDTYIYYSTTNRNNPDDPTNGNIYRFSKDLSGEPELLCETNANYPVVYVLPTSPDTLLVEANNFYYFLPKTGGELIELVLP</sequence>
<feature type="domain" description="Prolow-density lipoprotein receptor-related protein 1-like beta-propeller" evidence="1">
    <location>
        <begin position="177"/>
        <end position="309"/>
    </location>
</feature>
<evidence type="ECO:0000313" key="2">
    <source>
        <dbReference type="EMBL" id="CUH91860.1"/>
    </source>
</evidence>
<organism evidence="2 3">
    <name type="scientific">Herbinix luporum</name>
    <dbReference type="NCBI Taxonomy" id="1679721"/>
    <lineage>
        <taxon>Bacteria</taxon>
        <taxon>Bacillati</taxon>
        <taxon>Bacillota</taxon>
        <taxon>Clostridia</taxon>
        <taxon>Lachnospirales</taxon>
        <taxon>Lachnospiraceae</taxon>
        <taxon>Herbinix</taxon>
    </lineage>
</organism>